<dbReference type="EMBL" id="BSUZ01000001">
    <property type="protein sequence ID" value="GMA86398.1"/>
    <property type="molecule type" value="Genomic_DNA"/>
</dbReference>
<dbReference type="Proteomes" id="UP001157017">
    <property type="component" value="Unassembled WGS sequence"/>
</dbReference>
<keyword evidence="1" id="KW-0472">Membrane</keyword>
<evidence type="ECO:0000313" key="3">
    <source>
        <dbReference type="Proteomes" id="UP001157017"/>
    </source>
</evidence>
<proteinExistence type="predicted"/>
<evidence type="ECO:0000313" key="2">
    <source>
        <dbReference type="EMBL" id="GMA86398.1"/>
    </source>
</evidence>
<protein>
    <recommendedName>
        <fullName evidence="4">Phage holin family protein</fullName>
    </recommendedName>
</protein>
<organism evidence="2 3">
    <name type="scientific">Angustibacter aerolatus</name>
    <dbReference type="NCBI Taxonomy" id="1162965"/>
    <lineage>
        <taxon>Bacteria</taxon>
        <taxon>Bacillati</taxon>
        <taxon>Actinomycetota</taxon>
        <taxon>Actinomycetes</taxon>
        <taxon>Kineosporiales</taxon>
        <taxon>Kineosporiaceae</taxon>
    </lineage>
</organism>
<comment type="caution">
    <text evidence="2">The sequence shown here is derived from an EMBL/GenBank/DDBJ whole genome shotgun (WGS) entry which is preliminary data.</text>
</comment>
<feature type="transmembrane region" description="Helical" evidence="1">
    <location>
        <begin position="54"/>
        <end position="74"/>
    </location>
</feature>
<keyword evidence="1" id="KW-1133">Transmembrane helix</keyword>
<keyword evidence="3" id="KW-1185">Reference proteome</keyword>
<accession>A0ABQ6JE12</accession>
<keyword evidence="1" id="KW-0812">Transmembrane</keyword>
<name>A0ABQ6JE12_9ACTN</name>
<gene>
    <name evidence="2" type="ORF">GCM10025868_16480</name>
</gene>
<reference evidence="3" key="1">
    <citation type="journal article" date="2019" name="Int. J. Syst. Evol. Microbiol.">
        <title>The Global Catalogue of Microorganisms (GCM) 10K type strain sequencing project: providing services to taxonomists for standard genome sequencing and annotation.</title>
        <authorList>
            <consortium name="The Broad Institute Genomics Platform"/>
            <consortium name="The Broad Institute Genome Sequencing Center for Infectious Disease"/>
            <person name="Wu L."/>
            <person name="Ma J."/>
        </authorList>
    </citation>
    <scope>NUCLEOTIDE SEQUENCE [LARGE SCALE GENOMIC DNA]</scope>
    <source>
        <strain evidence="3">NBRC 108730</strain>
    </source>
</reference>
<feature type="transmembrane region" description="Helical" evidence="1">
    <location>
        <begin position="29"/>
        <end position="48"/>
    </location>
</feature>
<sequence length="100" mass="10220">MLRGRLTPDDGQVLLTGEVVETVGSLVSLWAFVVPALLALVACVAILAAGGPGVGFWVCLGAALLLGGVSALLLRQRAAGTDWQPAAQSVEDAVRRALRG</sequence>
<evidence type="ECO:0000256" key="1">
    <source>
        <dbReference type="SAM" id="Phobius"/>
    </source>
</evidence>
<evidence type="ECO:0008006" key="4">
    <source>
        <dbReference type="Google" id="ProtNLM"/>
    </source>
</evidence>